<proteinExistence type="predicted"/>
<evidence type="ECO:0008006" key="2">
    <source>
        <dbReference type="Google" id="ProtNLM"/>
    </source>
</evidence>
<protein>
    <recommendedName>
        <fullName evidence="2">CobQ/CobB/MinD/ParA nucleotide binding domain-containing protein</fullName>
    </recommendedName>
</protein>
<accession>A0A485M3A0</accession>
<reference evidence="1" key="1">
    <citation type="submission" date="2019-03" db="EMBL/GenBank/DDBJ databases">
        <authorList>
            <person name="Hao L."/>
        </authorList>
    </citation>
    <scope>NUCLEOTIDE SEQUENCE</scope>
</reference>
<organism evidence="1">
    <name type="scientific">anaerobic digester metagenome</name>
    <dbReference type="NCBI Taxonomy" id="1263854"/>
    <lineage>
        <taxon>unclassified sequences</taxon>
        <taxon>metagenomes</taxon>
        <taxon>ecological metagenomes</taxon>
    </lineage>
</organism>
<dbReference type="SUPFAM" id="SSF52540">
    <property type="entry name" value="P-loop containing nucleoside triphosphate hydrolases"/>
    <property type="match status" value="1"/>
</dbReference>
<name>A0A485M3A0_9ZZZZ</name>
<dbReference type="AlphaFoldDB" id="A0A485M3A0"/>
<dbReference type="InterPro" id="IPR027417">
    <property type="entry name" value="P-loop_NTPase"/>
</dbReference>
<dbReference type="Gene3D" id="3.40.50.300">
    <property type="entry name" value="P-loop containing nucleotide triphosphate hydrolases"/>
    <property type="match status" value="1"/>
</dbReference>
<dbReference type="EMBL" id="CAADRN010000252">
    <property type="protein sequence ID" value="VFU15950.1"/>
    <property type="molecule type" value="Genomic_DNA"/>
</dbReference>
<gene>
    <name evidence="1" type="ORF">SCFA_3250005</name>
</gene>
<evidence type="ECO:0000313" key="1">
    <source>
        <dbReference type="EMBL" id="VFU15950.1"/>
    </source>
</evidence>
<sequence>MQKPRRINIFTGAFGSGKTELALNYAVKLLETGKKVTAVDLDLINPYFRIRSVREALETRGINVVSPRGKLAGADVPALPPAILGVLEDSSTYGVLDVGGDDIGAAALGRFRNNLVEGSFNLYFVVNTCRLHTRDVPGILSVMNRVEKASRLQINALISNPNLGPETVPETILEGHRLVLEAAHQLKLPVAFLGVRRNLANRLENQEVPVFPLDLMLKLPWQDG</sequence>